<dbReference type="CDD" id="cd01641">
    <property type="entry name" value="Bacterial_IMPase_like_1"/>
    <property type="match status" value="1"/>
</dbReference>
<keyword evidence="5 6" id="KW-0460">Magnesium</keyword>
<dbReference type="SUPFAM" id="SSF56655">
    <property type="entry name" value="Carbohydrate phosphatase"/>
    <property type="match status" value="1"/>
</dbReference>
<comment type="caution">
    <text evidence="7">The sequence shown here is derived from an EMBL/GenBank/DDBJ whole genome shotgun (WGS) entry which is preliminary data.</text>
</comment>
<dbReference type="EMBL" id="AWFF01000046">
    <property type="protein sequence ID" value="KCZ53746.1"/>
    <property type="molecule type" value="Genomic_DNA"/>
</dbReference>
<dbReference type="GO" id="GO:0016791">
    <property type="term" value="F:phosphatase activity"/>
    <property type="evidence" value="ECO:0007669"/>
    <property type="project" value="UniProtKB-ARBA"/>
</dbReference>
<proteinExistence type="inferred from homology"/>
<comment type="cofactor">
    <cofactor evidence="1 6">
        <name>Mg(2+)</name>
        <dbReference type="ChEBI" id="CHEBI:18420"/>
    </cofactor>
</comment>
<evidence type="ECO:0000256" key="1">
    <source>
        <dbReference type="ARBA" id="ARBA00001946"/>
    </source>
</evidence>
<dbReference type="PATRIC" id="fig|1280946.3.peg.2403"/>
<dbReference type="PANTHER" id="PTHR43200">
    <property type="entry name" value="PHOSPHATASE"/>
    <property type="match status" value="1"/>
</dbReference>
<dbReference type="InterPro" id="IPR000760">
    <property type="entry name" value="Inositol_monophosphatase-like"/>
</dbReference>
<evidence type="ECO:0000256" key="6">
    <source>
        <dbReference type="PIRSR" id="PIRSR600760-2"/>
    </source>
</evidence>
<keyword evidence="4" id="KW-0378">Hydrolase</keyword>
<feature type="binding site" evidence="6">
    <location>
        <position position="94"/>
    </location>
    <ligand>
        <name>Mg(2+)</name>
        <dbReference type="ChEBI" id="CHEBI:18420"/>
        <label>1</label>
        <note>catalytic</note>
    </ligand>
</feature>
<evidence type="ECO:0000256" key="5">
    <source>
        <dbReference type="ARBA" id="ARBA00022842"/>
    </source>
</evidence>
<dbReference type="PANTHER" id="PTHR43200:SF6">
    <property type="entry name" value="3'(2'),5'-BISPHOSPHATE NUCLEOTIDASE"/>
    <property type="match status" value="1"/>
</dbReference>
<organism evidence="7 8">
    <name type="scientific">Hyphomonas beringensis</name>
    <dbReference type="NCBI Taxonomy" id="1280946"/>
    <lineage>
        <taxon>Bacteria</taxon>
        <taxon>Pseudomonadati</taxon>
        <taxon>Pseudomonadota</taxon>
        <taxon>Alphaproteobacteria</taxon>
        <taxon>Hyphomonadales</taxon>
        <taxon>Hyphomonadaceae</taxon>
        <taxon>Hyphomonas</taxon>
    </lineage>
</organism>
<dbReference type="GO" id="GO:0000105">
    <property type="term" value="P:L-histidine biosynthetic process"/>
    <property type="evidence" value="ECO:0007669"/>
    <property type="project" value="TreeGrafter"/>
</dbReference>
<dbReference type="eggNOG" id="COG0483">
    <property type="taxonomic scope" value="Bacteria"/>
</dbReference>
<evidence type="ECO:0008006" key="9">
    <source>
        <dbReference type="Google" id="ProtNLM"/>
    </source>
</evidence>
<dbReference type="STRING" id="1280946.HY29_16195"/>
<dbReference type="Proteomes" id="UP000027037">
    <property type="component" value="Unassembled WGS sequence"/>
</dbReference>
<evidence type="ECO:0000256" key="2">
    <source>
        <dbReference type="ARBA" id="ARBA00009759"/>
    </source>
</evidence>
<dbReference type="OrthoDB" id="9785695at2"/>
<keyword evidence="8" id="KW-1185">Reference proteome</keyword>
<reference evidence="7 8" key="1">
    <citation type="journal article" date="2014" name="Antonie Van Leeuwenhoek">
        <title>Hyphomonas beringensis sp. nov. and Hyphomonas chukchiensis sp. nov., isolated from surface seawater of the Bering Sea and Chukchi Sea.</title>
        <authorList>
            <person name="Li C."/>
            <person name="Lai Q."/>
            <person name="Li G."/>
            <person name="Dong C."/>
            <person name="Wang J."/>
            <person name="Liao Y."/>
            <person name="Shao Z."/>
        </authorList>
    </citation>
    <scope>NUCLEOTIDE SEQUENCE [LARGE SCALE GENOMIC DNA]</scope>
    <source>
        <strain evidence="7 8">25B14_1</strain>
    </source>
</reference>
<dbReference type="Pfam" id="PF00459">
    <property type="entry name" value="Inositol_P"/>
    <property type="match status" value="1"/>
</dbReference>
<evidence type="ECO:0000313" key="7">
    <source>
        <dbReference type="EMBL" id="KCZ53746.1"/>
    </source>
</evidence>
<protein>
    <recommendedName>
        <fullName evidence="9">Histidinol-phosphatase</fullName>
    </recommendedName>
</protein>
<dbReference type="GO" id="GO:0046872">
    <property type="term" value="F:metal ion binding"/>
    <property type="evidence" value="ECO:0007669"/>
    <property type="project" value="UniProtKB-KW"/>
</dbReference>
<feature type="binding site" evidence="6">
    <location>
        <position position="91"/>
    </location>
    <ligand>
        <name>Mg(2+)</name>
        <dbReference type="ChEBI" id="CHEBI:18420"/>
        <label>1</label>
        <note>catalytic</note>
    </ligand>
</feature>
<dbReference type="Gene3D" id="3.40.190.80">
    <property type="match status" value="1"/>
</dbReference>
<accession>A0A062U0A4</accession>
<name>A0A062U0A4_9PROT</name>
<evidence type="ECO:0000313" key="8">
    <source>
        <dbReference type="Proteomes" id="UP000027037"/>
    </source>
</evidence>
<feature type="binding site" evidence="6">
    <location>
        <position position="219"/>
    </location>
    <ligand>
        <name>Mg(2+)</name>
        <dbReference type="ChEBI" id="CHEBI:18420"/>
        <label>1</label>
        <note>catalytic</note>
    </ligand>
</feature>
<comment type="similarity">
    <text evidence="2">Belongs to the inositol monophosphatase superfamily.</text>
</comment>
<dbReference type="InterPro" id="IPR051090">
    <property type="entry name" value="Inositol_monoP_superfamily"/>
</dbReference>
<feature type="binding site" evidence="6">
    <location>
        <position position="75"/>
    </location>
    <ligand>
        <name>Mg(2+)</name>
        <dbReference type="ChEBI" id="CHEBI:18420"/>
        <label>1</label>
        <note>catalytic</note>
    </ligand>
</feature>
<dbReference type="PRINTS" id="PR00377">
    <property type="entry name" value="IMPHPHTASES"/>
</dbReference>
<keyword evidence="3 6" id="KW-0479">Metal-binding</keyword>
<evidence type="ECO:0000256" key="4">
    <source>
        <dbReference type="ARBA" id="ARBA00022801"/>
    </source>
</evidence>
<dbReference type="Gene3D" id="3.30.540.10">
    <property type="entry name" value="Fructose-1,6-Bisphosphatase, subunit A, domain 1"/>
    <property type="match status" value="1"/>
</dbReference>
<feature type="binding site" evidence="6">
    <location>
        <position position="93"/>
    </location>
    <ligand>
        <name>Mg(2+)</name>
        <dbReference type="ChEBI" id="CHEBI:18420"/>
        <label>2</label>
    </ligand>
</feature>
<gene>
    <name evidence="7" type="ORF">HY29_16195</name>
</gene>
<dbReference type="RefSeq" id="WP_034797223.1">
    <property type="nucleotide sequence ID" value="NZ_AWFF01000046.1"/>
</dbReference>
<evidence type="ECO:0000256" key="3">
    <source>
        <dbReference type="ARBA" id="ARBA00022723"/>
    </source>
</evidence>
<dbReference type="AlphaFoldDB" id="A0A062U0A4"/>
<sequence>MTASFSIDEDLAFAGKLADAAWSAIRPHFRALTAIDNKASPQSDFDPVTVADRAAEDAMRTLIASERPGYGITGEEFPAKSSENGLTWLLDPIDGTRAFVAGLPSWTTLIALCDAEGTPLIGIIDQPVLGERYMGWPGGAAMQKDGQTTMLNVSDCKDLRQAVISTTDPFILNPAEQGAWTHLRATARLTRYGLDAYAYARLAAGTIDLVAESCLKAWDVAALIPVVRGAGGLATDWRGNTPKLGGQIVCCASEEILDQALLALRRSADTL</sequence>